<organism evidence="3 4">
    <name type="scientific">Actinoallomurus bryophytorum</name>
    <dbReference type="NCBI Taxonomy" id="1490222"/>
    <lineage>
        <taxon>Bacteria</taxon>
        <taxon>Bacillati</taxon>
        <taxon>Actinomycetota</taxon>
        <taxon>Actinomycetes</taxon>
        <taxon>Streptosporangiales</taxon>
        <taxon>Thermomonosporaceae</taxon>
        <taxon>Actinoallomurus</taxon>
    </lineage>
</organism>
<dbReference type="InterPro" id="IPR029058">
    <property type="entry name" value="AB_hydrolase_fold"/>
</dbReference>
<evidence type="ECO:0000313" key="4">
    <source>
        <dbReference type="Proteomes" id="UP000316096"/>
    </source>
</evidence>
<name>A0A543CF13_9ACTN</name>
<dbReference type="EMBL" id="VFOZ01000001">
    <property type="protein sequence ID" value="TQL95693.1"/>
    <property type="molecule type" value="Genomic_DNA"/>
</dbReference>
<keyword evidence="4" id="KW-1185">Reference proteome</keyword>
<dbReference type="Pfam" id="PF02627">
    <property type="entry name" value="CMD"/>
    <property type="match status" value="1"/>
</dbReference>
<protein>
    <submittedName>
        <fullName evidence="3">3-oxoadipate enol-lactonase</fullName>
    </submittedName>
</protein>
<dbReference type="Gene3D" id="3.40.50.1820">
    <property type="entry name" value="alpha/beta hydrolase"/>
    <property type="match status" value="1"/>
</dbReference>
<dbReference type="GO" id="GO:0051920">
    <property type="term" value="F:peroxiredoxin activity"/>
    <property type="evidence" value="ECO:0007669"/>
    <property type="project" value="InterPro"/>
</dbReference>
<dbReference type="InterPro" id="IPR000073">
    <property type="entry name" value="AB_hydrolase_1"/>
</dbReference>
<feature type="domain" description="AB hydrolase-1" evidence="1">
    <location>
        <begin position="147"/>
        <end position="368"/>
    </location>
</feature>
<dbReference type="InterPro" id="IPR003779">
    <property type="entry name" value="CMD-like"/>
</dbReference>
<dbReference type="SUPFAM" id="SSF69118">
    <property type="entry name" value="AhpD-like"/>
    <property type="match status" value="1"/>
</dbReference>
<dbReference type="PANTHER" id="PTHR43433:SF5">
    <property type="entry name" value="AB HYDROLASE-1 DOMAIN-CONTAINING PROTEIN"/>
    <property type="match status" value="1"/>
</dbReference>
<dbReference type="Proteomes" id="UP000316096">
    <property type="component" value="Unassembled WGS sequence"/>
</dbReference>
<dbReference type="InterPro" id="IPR050471">
    <property type="entry name" value="AB_hydrolase"/>
</dbReference>
<reference evidence="3 4" key="1">
    <citation type="submission" date="2019-06" db="EMBL/GenBank/DDBJ databases">
        <title>Sequencing the genomes of 1000 actinobacteria strains.</title>
        <authorList>
            <person name="Klenk H.-P."/>
        </authorList>
    </citation>
    <scope>NUCLEOTIDE SEQUENCE [LARGE SCALE GENOMIC DNA]</scope>
    <source>
        <strain evidence="3 4">DSM 102200</strain>
    </source>
</reference>
<dbReference type="Gene3D" id="1.20.1290.10">
    <property type="entry name" value="AhpD-like"/>
    <property type="match status" value="1"/>
</dbReference>
<dbReference type="PANTHER" id="PTHR43433">
    <property type="entry name" value="HYDROLASE, ALPHA/BETA FOLD FAMILY PROTEIN"/>
    <property type="match status" value="1"/>
</dbReference>
<dbReference type="InterPro" id="IPR029032">
    <property type="entry name" value="AhpD-like"/>
</dbReference>
<dbReference type="Pfam" id="PF00561">
    <property type="entry name" value="Abhydrolase_1"/>
    <property type="match status" value="1"/>
</dbReference>
<dbReference type="GO" id="GO:0004806">
    <property type="term" value="F:triacylglycerol lipase activity"/>
    <property type="evidence" value="ECO:0007669"/>
    <property type="project" value="TreeGrafter"/>
</dbReference>
<proteinExistence type="predicted"/>
<feature type="domain" description="Carboxymuconolactone decarboxylase-like" evidence="2">
    <location>
        <begin position="29"/>
        <end position="114"/>
    </location>
</feature>
<dbReference type="SUPFAM" id="SSF53474">
    <property type="entry name" value="alpha/beta-Hydrolases"/>
    <property type="match status" value="1"/>
</dbReference>
<accession>A0A543CF13</accession>
<evidence type="ECO:0000313" key="3">
    <source>
        <dbReference type="EMBL" id="TQL95693.1"/>
    </source>
</evidence>
<dbReference type="AlphaFoldDB" id="A0A543CF13"/>
<dbReference type="OrthoDB" id="9802489at2"/>
<gene>
    <name evidence="3" type="ORF">FB559_1201</name>
</gene>
<dbReference type="PRINTS" id="PR00111">
    <property type="entry name" value="ABHYDROLASE"/>
</dbReference>
<evidence type="ECO:0000259" key="1">
    <source>
        <dbReference type="Pfam" id="PF00561"/>
    </source>
</evidence>
<comment type="caution">
    <text evidence="3">The sequence shown here is derived from an EMBL/GenBank/DDBJ whole genome shotgun (WGS) entry which is preliminary data.</text>
</comment>
<sequence>MTNRGHREYEALIGSSPEESLREVRLRSPRMYDVLIELGFGGILAYGGLSRAAREIATVAILAAIGGAEPQLTLHAKAALRAGVSPSELLALCEHVAGYAGFPRALNALSVVDEVLGDAGVPRPAALSRIGLTDHETLVARRGEDGPPVLLVHALGLDWRMWEPIMPRLSAGRRVYAYDVRGHGHAAGAPAPRTMADTGADLVNVLDALGLDRAHVVGLSYGGAIAQAAAVAAPQRFASLSLLATTDQPFDAFEGRARSAEADGMPAQVIPSLTRWFTPAALAANAWGVRYARECVLRGEAADWAGAWRAFQHFEVRERLGGLDLPALVLDGELDTAAPPGLMAAIAERIPGAVYRRLPGAPHMQTLETPDLVAGALEEFLPVQA</sequence>
<evidence type="ECO:0000259" key="2">
    <source>
        <dbReference type="Pfam" id="PF02627"/>
    </source>
</evidence>
<dbReference type="GO" id="GO:0046503">
    <property type="term" value="P:glycerolipid catabolic process"/>
    <property type="evidence" value="ECO:0007669"/>
    <property type="project" value="TreeGrafter"/>
</dbReference>
<dbReference type="RefSeq" id="WP_141954091.1">
    <property type="nucleotide sequence ID" value="NZ_VFOZ01000001.1"/>
</dbReference>